<dbReference type="InterPro" id="IPR032675">
    <property type="entry name" value="LRR_dom_sf"/>
</dbReference>
<evidence type="ECO:0000256" key="4">
    <source>
        <dbReference type="ARBA" id="ARBA00022614"/>
    </source>
</evidence>
<dbReference type="PANTHER" id="PTHR48061">
    <property type="entry name" value="LEUCINE-RICH REPEAT RECEPTOR PROTEIN KINASE EMS1-LIKE-RELATED"/>
    <property type="match status" value="1"/>
</dbReference>
<keyword evidence="16" id="KW-0675">Receptor</keyword>
<evidence type="ECO:0000259" key="13">
    <source>
        <dbReference type="Pfam" id="PF08263"/>
    </source>
</evidence>
<accession>A0A251S168</accession>
<name>A0A251S168_HELAN</name>
<evidence type="ECO:0000256" key="7">
    <source>
        <dbReference type="ARBA" id="ARBA00022737"/>
    </source>
</evidence>
<dbReference type="SUPFAM" id="SSF52047">
    <property type="entry name" value="RNI-like"/>
    <property type="match status" value="2"/>
</dbReference>
<dbReference type="Pfam" id="PF13855">
    <property type="entry name" value="LRR_8"/>
    <property type="match status" value="3"/>
</dbReference>
<reference evidence="16" key="2">
    <citation type="submission" date="2017-02" db="EMBL/GenBank/DDBJ databases">
        <title>Sunflower complete genome.</title>
        <authorList>
            <person name="Langlade N."/>
            <person name="Munos S."/>
        </authorList>
    </citation>
    <scope>NUCLEOTIDE SEQUENCE [LARGE SCALE GENOMIC DNA]</scope>
    <source>
        <tissue evidence="16">Leaves</tissue>
    </source>
</reference>
<keyword evidence="4" id="KW-0433">Leucine-rich repeat</keyword>
<proteinExistence type="inferred from homology"/>
<evidence type="ECO:0000256" key="2">
    <source>
        <dbReference type="ARBA" id="ARBA00009592"/>
    </source>
</evidence>
<feature type="domain" description="Leucine-rich repeat-containing N-terminal plant-type" evidence="13">
    <location>
        <begin position="32"/>
        <end position="74"/>
    </location>
</feature>
<dbReference type="EMBL" id="CM007905">
    <property type="protein sequence ID" value="OTF92203.1"/>
    <property type="molecule type" value="Genomic_DNA"/>
</dbReference>
<evidence type="ECO:0000256" key="6">
    <source>
        <dbReference type="ARBA" id="ARBA00022729"/>
    </source>
</evidence>
<dbReference type="PRINTS" id="PR00019">
    <property type="entry name" value="LEURICHRPT"/>
</dbReference>
<dbReference type="Pfam" id="PF08263">
    <property type="entry name" value="LRRNT_2"/>
    <property type="match status" value="1"/>
</dbReference>
<dbReference type="Pfam" id="PF23598">
    <property type="entry name" value="LRR_14"/>
    <property type="match status" value="1"/>
</dbReference>
<gene>
    <name evidence="16" type="primary">AtRLP34</name>
    <name evidence="16" type="ORF">HannXRQ_Chr16g0519271</name>
    <name evidence="15" type="ORF">HanXRQr2_Chr16g0759911</name>
</gene>
<dbReference type="SMART" id="SM00365">
    <property type="entry name" value="LRR_SD22"/>
    <property type="match status" value="7"/>
</dbReference>
<evidence type="ECO:0000256" key="12">
    <source>
        <dbReference type="SAM" id="SignalP"/>
    </source>
</evidence>
<dbReference type="FunFam" id="3.80.10.10:FF:000095">
    <property type="entry name" value="LRR receptor-like serine/threonine-protein kinase GSO1"/>
    <property type="match status" value="2"/>
</dbReference>
<evidence type="ECO:0000256" key="10">
    <source>
        <dbReference type="ARBA" id="ARBA00023180"/>
    </source>
</evidence>
<feature type="domain" description="Disease resistance R13L4/SHOC-2-like LRR" evidence="14">
    <location>
        <begin position="254"/>
        <end position="356"/>
    </location>
</feature>
<dbReference type="OMA" id="ANCSEME"/>
<keyword evidence="6 12" id="KW-0732">Signal</keyword>
<dbReference type="InterPro" id="IPR046956">
    <property type="entry name" value="RLP23-like"/>
</dbReference>
<sequence length="983" mass="110407">MAKSIHVFMLLVLHVLISALALANKVSSLSHADECSMLLQFKENMSINNHSKVASWKSDGARRHCCLWDGVECSLGHVIGLDLSSSFLSGPISSNNSLFNLIHLHTLNLADNNFCYSKIPSGIGRLSQLAYLNLSYSAFSEEIPKQISQLRNLVSLDLTGNYGLKLKLQSSDFQNLVQNSSETLRELFLSWVDIDSELPDSLVNSSLLTSLVISNCGLRGEFPTSIFNMPTLQLLDVQGNSDLTGYIPEIHCNSELKHLIIAGTHFQGSISASIGNLTHLNILDISSCAFTGTLPASISNLTQLRELHLSYNGMIGQIPSFFSNLTQLTLLDLSHNEFTGSLPSSIGNQTQLRELHLGNNGMIGTIPSSFSNLTQLTLLDLSHNEFTGSLPSLERFENLTDLILSNNNFDRWKLPDWFGKLKKMTYLDLGYVNLYGEIPSSFFNLTQVKSLHLSGNQLKGELPSSLLNLQNLEEFYLDGNNATTDFHLFLSLKKLKYLDLHGNNVTLSVKDSHTNETQPQFTALWMESCNLKVFPEFLRFQQELEYLFLINNKIEGLIPGWMWNISKETLSILSLSQNLLIGFEQHSPVASWVSLETLDLSHNMLTGEIPPSICDLLYLSLLDLSFNNITGSIPPCLEKISNSLVVLNLRSNTLQGTIPNVFTNESKLEMIDLSENNLEGQLPRSLENCESLQFLDLGHNFIEDIFPFWLGTLSKLQVLILRFNKFHGIIRIPSDINVNFPLLRIIDLSYNSFSGDLPHQYFQVWSAMKETEANPTYMSMPRMWKDYWFSIQLTNKGVNMEYQKIIKTFYAVDLSSNMFRGKIPESIKTLTGLQLLNLSNNELSGVIPPSMGNLIRLESLDLSSNKLSRVIPQELVQLNFLEFLNVSNNNLIGPIPQGRQFNTFSNDSYMGNKALCGNPLSMKCGDAKVSEPSKVSFEEDTFPDGVDWVVILIGFVSGLIVALVCGDHVTRRYYKWFLQRFRK</sequence>
<keyword evidence="9 11" id="KW-0472">Membrane</keyword>
<dbReference type="FunFam" id="3.80.10.10:FF:000111">
    <property type="entry name" value="LRR receptor-like serine/threonine-protein kinase ERECTA"/>
    <property type="match status" value="1"/>
</dbReference>
<keyword evidence="5 11" id="KW-0812">Transmembrane</keyword>
<dbReference type="GO" id="GO:0051707">
    <property type="term" value="P:response to other organism"/>
    <property type="evidence" value="ECO:0007669"/>
    <property type="project" value="UniProtKB-ARBA"/>
</dbReference>
<evidence type="ECO:0000256" key="8">
    <source>
        <dbReference type="ARBA" id="ARBA00022989"/>
    </source>
</evidence>
<reference evidence="15 17" key="1">
    <citation type="journal article" date="2017" name="Nature">
        <title>The sunflower genome provides insights into oil metabolism, flowering and Asterid evolution.</title>
        <authorList>
            <person name="Badouin H."/>
            <person name="Gouzy J."/>
            <person name="Grassa C.J."/>
            <person name="Murat F."/>
            <person name="Staton S.E."/>
            <person name="Cottret L."/>
            <person name="Lelandais-Briere C."/>
            <person name="Owens G.L."/>
            <person name="Carrere S."/>
            <person name="Mayjonade B."/>
            <person name="Legrand L."/>
            <person name="Gill N."/>
            <person name="Kane N.C."/>
            <person name="Bowers J.E."/>
            <person name="Hubner S."/>
            <person name="Bellec A."/>
            <person name="Berard A."/>
            <person name="Berges H."/>
            <person name="Blanchet N."/>
            <person name="Boniface M.C."/>
            <person name="Brunel D."/>
            <person name="Catrice O."/>
            <person name="Chaidir N."/>
            <person name="Claudel C."/>
            <person name="Donnadieu C."/>
            <person name="Faraut T."/>
            <person name="Fievet G."/>
            <person name="Helmstetter N."/>
            <person name="King M."/>
            <person name="Knapp S.J."/>
            <person name="Lai Z."/>
            <person name="Le Paslier M.C."/>
            <person name="Lippi Y."/>
            <person name="Lorenzon L."/>
            <person name="Mandel J.R."/>
            <person name="Marage G."/>
            <person name="Marchand G."/>
            <person name="Marquand E."/>
            <person name="Bret-Mestries E."/>
            <person name="Morien E."/>
            <person name="Nambeesan S."/>
            <person name="Nguyen T."/>
            <person name="Pegot-Espagnet P."/>
            <person name="Pouilly N."/>
            <person name="Raftis F."/>
            <person name="Sallet E."/>
            <person name="Schiex T."/>
            <person name="Thomas J."/>
            <person name="Vandecasteele C."/>
            <person name="Vares D."/>
            <person name="Vear F."/>
            <person name="Vautrin S."/>
            <person name="Crespi M."/>
            <person name="Mangin B."/>
            <person name="Burke J.M."/>
            <person name="Salse J."/>
            <person name="Munos S."/>
            <person name="Vincourt P."/>
            <person name="Rieseberg L.H."/>
            <person name="Langlade N.B."/>
        </authorList>
    </citation>
    <scope>NUCLEOTIDE SEQUENCE [LARGE SCALE GENOMIC DNA]</scope>
    <source>
        <strain evidence="17">cv. SF193</strain>
        <tissue evidence="15">Leaves</tissue>
    </source>
</reference>
<dbReference type="GO" id="GO:0006952">
    <property type="term" value="P:defense response"/>
    <property type="evidence" value="ECO:0007669"/>
    <property type="project" value="UniProtKB-ARBA"/>
</dbReference>
<dbReference type="SUPFAM" id="SSF52058">
    <property type="entry name" value="L domain-like"/>
    <property type="match status" value="1"/>
</dbReference>
<dbReference type="InterPro" id="IPR003591">
    <property type="entry name" value="Leu-rich_rpt_typical-subtyp"/>
</dbReference>
<keyword evidence="17" id="KW-1185">Reference proteome</keyword>
<evidence type="ECO:0000256" key="1">
    <source>
        <dbReference type="ARBA" id="ARBA00004251"/>
    </source>
</evidence>
<dbReference type="Pfam" id="PF00560">
    <property type="entry name" value="LRR_1"/>
    <property type="match status" value="4"/>
</dbReference>
<dbReference type="OrthoDB" id="442066at2759"/>
<keyword evidence="7" id="KW-0677">Repeat</keyword>
<keyword evidence="10" id="KW-0325">Glycoprotein</keyword>
<organism evidence="16 17">
    <name type="scientific">Helianthus annuus</name>
    <name type="common">Common sunflower</name>
    <dbReference type="NCBI Taxonomy" id="4232"/>
    <lineage>
        <taxon>Eukaryota</taxon>
        <taxon>Viridiplantae</taxon>
        <taxon>Streptophyta</taxon>
        <taxon>Embryophyta</taxon>
        <taxon>Tracheophyta</taxon>
        <taxon>Spermatophyta</taxon>
        <taxon>Magnoliopsida</taxon>
        <taxon>eudicotyledons</taxon>
        <taxon>Gunneridae</taxon>
        <taxon>Pentapetalae</taxon>
        <taxon>asterids</taxon>
        <taxon>campanulids</taxon>
        <taxon>Asterales</taxon>
        <taxon>Asteraceae</taxon>
        <taxon>Asteroideae</taxon>
        <taxon>Heliantheae alliance</taxon>
        <taxon>Heliantheae</taxon>
        <taxon>Helianthus</taxon>
    </lineage>
</organism>
<dbReference type="SMART" id="SM00369">
    <property type="entry name" value="LRR_TYP"/>
    <property type="match status" value="10"/>
</dbReference>
<reference evidence="15" key="3">
    <citation type="submission" date="2020-06" db="EMBL/GenBank/DDBJ databases">
        <title>Helianthus annuus Genome sequencing and assembly Release 2.</title>
        <authorList>
            <person name="Gouzy J."/>
            <person name="Langlade N."/>
            <person name="Munos S."/>
        </authorList>
    </citation>
    <scope>NUCLEOTIDE SEQUENCE</scope>
    <source>
        <tissue evidence="15">Leaves</tissue>
    </source>
</reference>
<protein>
    <submittedName>
        <fullName evidence="15">Leucine-rich repeat-containing, plant-type, leucine-rich repeat domain superfamily</fullName>
    </submittedName>
    <submittedName>
        <fullName evidence="16">Putative receptor like protein 34</fullName>
    </submittedName>
</protein>
<evidence type="ECO:0000256" key="11">
    <source>
        <dbReference type="SAM" id="Phobius"/>
    </source>
</evidence>
<evidence type="ECO:0000259" key="14">
    <source>
        <dbReference type="Pfam" id="PF23598"/>
    </source>
</evidence>
<evidence type="ECO:0000313" key="17">
    <source>
        <dbReference type="Proteomes" id="UP000215914"/>
    </source>
</evidence>
<feature type="signal peptide" evidence="12">
    <location>
        <begin position="1"/>
        <end position="23"/>
    </location>
</feature>
<feature type="chain" id="PRO_5041059456" evidence="12">
    <location>
        <begin position="24"/>
        <end position="983"/>
    </location>
</feature>
<evidence type="ECO:0000256" key="5">
    <source>
        <dbReference type="ARBA" id="ARBA00022692"/>
    </source>
</evidence>
<feature type="transmembrane region" description="Helical" evidence="11">
    <location>
        <begin position="948"/>
        <end position="970"/>
    </location>
</feature>
<evidence type="ECO:0000313" key="16">
    <source>
        <dbReference type="EMBL" id="OTF92203.1"/>
    </source>
</evidence>
<dbReference type="InterPro" id="IPR013210">
    <property type="entry name" value="LRR_N_plant-typ"/>
</dbReference>
<comment type="similarity">
    <text evidence="2">Belongs to the RLP family.</text>
</comment>
<dbReference type="Gramene" id="mRNA:HanXRQr2_Chr16g0759911">
    <property type="protein sequence ID" value="mRNA:HanXRQr2_Chr16g0759911"/>
    <property type="gene ID" value="HanXRQr2_Chr16g0759911"/>
</dbReference>
<dbReference type="EMBL" id="MNCJ02000331">
    <property type="protein sequence ID" value="KAF5760998.1"/>
    <property type="molecule type" value="Genomic_DNA"/>
</dbReference>
<comment type="subcellular location">
    <subcellularLocation>
        <location evidence="1">Cell membrane</location>
        <topology evidence="1">Single-pass type I membrane protein</topology>
    </subcellularLocation>
</comment>
<dbReference type="STRING" id="4232.A0A251S168"/>
<dbReference type="InterPro" id="IPR001611">
    <property type="entry name" value="Leu-rich_rpt"/>
</dbReference>
<keyword evidence="8 11" id="KW-1133">Transmembrane helix</keyword>
<evidence type="ECO:0000256" key="9">
    <source>
        <dbReference type="ARBA" id="ARBA00023136"/>
    </source>
</evidence>
<dbReference type="GO" id="GO:0005886">
    <property type="term" value="C:plasma membrane"/>
    <property type="evidence" value="ECO:0007669"/>
    <property type="project" value="UniProtKB-SubCell"/>
</dbReference>
<keyword evidence="3" id="KW-1003">Cell membrane</keyword>
<dbReference type="InterPro" id="IPR055414">
    <property type="entry name" value="LRR_R13L4/SHOC2-like"/>
</dbReference>
<dbReference type="PROSITE" id="PS51450">
    <property type="entry name" value="LRR"/>
    <property type="match status" value="1"/>
</dbReference>
<dbReference type="InParanoid" id="A0A251S168"/>
<evidence type="ECO:0000313" key="15">
    <source>
        <dbReference type="EMBL" id="KAF5760998.1"/>
    </source>
</evidence>
<dbReference type="PANTHER" id="PTHR48061:SF12">
    <property type="entry name" value="DISEASE RESISTANCE LIKE PROTEIN"/>
    <property type="match status" value="1"/>
</dbReference>
<dbReference type="Proteomes" id="UP000215914">
    <property type="component" value="Chromosome 16"/>
</dbReference>
<dbReference type="AlphaFoldDB" id="A0A251S168"/>
<evidence type="ECO:0000256" key="3">
    <source>
        <dbReference type="ARBA" id="ARBA00022475"/>
    </source>
</evidence>
<dbReference type="Gene3D" id="3.80.10.10">
    <property type="entry name" value="Ribonuclease Inhibitor"/>
    <property type="match status" value="6"/>
</dbReference>